<proteinExistence type="predicted"/>
<organism evidence="1 2">
    <name type="scientific">Skermanella stibiiresistens SB22</name>
    <dbReference type="NCBI Taxonomy" id="1385369"/>
    <lineage>
        <taxon>Bacteria</taxon>
        <taxon>Pseudomonadati</taxon>
        <taxon>Pseudomonadota</taxon>
        <taxon>Alphaproteobacteria</taxon>
        <taxon>Rhodospirillales</taxon>
        <taxon>Azospirillaceae</taxon>
        <taxon>Skermanella</taxon>
    </lineage>
</organism>
<name>W9H517_9PROT</name>
<reference evidence="1 2" key="1">
    <citation type="submission" date="2013-08" db="EMBL/GenBank/DDBJ databases">
        <title>The genome sequence of Skermanella stibiiresistens.</title>
        <authorList>
            <person name="Zhu W."/>
            <person name="Wang G."/>
        </authorList>
    </citation>
    <scope>NUCLEOTIDE SEQUENCE [LARGE SCALE GENOMIC DNA]</scope>
    <source>
        <strain evidence="1 2">SB22</strain>
    </source>
</reference>
<dbReference type="Proteomes" id="UP000019486">
    <property type="component" value="Unassembled WGS sequence"/>
</dbReference>
<evidence type="ECO:0000313" key="1">
    <source>
        <dbReference type="EMBL" id="EWY39886.1"/>
    </source>
</evidence>
<keyword evidence="2" id="KW-1185">Reference proteome</keyword>
<gene>
    <name evidence="1" type="ORF">N825_04050</name>
</gene>
<accession>W9H517</accession>
<evidence type="ECO:0000313" key="2">
    <source>
        <dbReference type="Proteomes" id="UP000019486"/>
    </source>
</evidence>
<dbReference type="AlphaFoldDB" id="W9H517"/>
<dbReference type="EMBL" id="AVFL01000010">
    <property type="protein sequence ID" value="EWY39886.1"/>
    <property type="molecule type" value="Genomic_DNA"/>
</dbReference>
<comment type="caution">
    <text evidence="1">The sequence shown here is derived from an EMBL/GenBank/DDBJ whole genome shotgun (WGS) entry which is preliminary data.</text>
</comment>
<sequence>MSATKGVIDLAEARAARTRVSPSHVTSQGASYENTAAKLFRDLEAQANMIGEVTSRMVSQLAGFTDNLDEVLEEAREVREFCAACQEALLLNDIEAMEQARDRLAVEYANLEIGARRAGCD</sequence>
<protein>
    <submittedName>
        <fullName evidence="1">Uncharacterized protein</fullName>
    </submittedName>
</protein>